<accession>A0ABQ5RH38</accession>
<reference evidence="2" key="1">
    <citation type="submission" date="2022-12" db="EMBL/GenBank/DDBJ databases">
        <title>Reference genome sequencing for broad-spectrum identification of bacterial and archaeal isolates by mass spectrometry.</title>
        <authorList>
            <person name="Sekiguchi Y."/>
            <person name="Tourlousse D.M."/>
        </authorList>
    </citation>
    <scope>NUCLEOTIDE SEQUENCE</scope>
    <source>
        <strain evidence="2">5-2</strain>
    </source>
</reference>
<dbReference type="Proteomes" id="UP001144451">
    <property type="component" value="Unassembled WGS sequence"/>
</dbReference>
<name>A0ABQ5RH38_9MICO</name>
<evidence type="ECO:0000313" key="2">
    <source>
        <dbReference type="EMBL" id="GLI31140.1"/>
    </source>
</evidence>
<sequence length="138" mass="14899">MAGMTTTHSDSAPDRSQAAVARLAMITLDALETEPLARFWSEVLGWPIVHLEKEYAMLAGPSHALGIGAVPDHRPPSWPDSGAKQYHFDLAVEDLEAAAARCVELGAERVEEQPGSTWIVLRDPAGHPFCLTDAANWG</sequence>
<dbReference type="Pfam" id="PF18029">
    <property type="entry name" value="Glyoxalase_6"/>
    <property type="match status" value="1"/>
</dbReference>
<dbReference type="PANTHER" id="PTHR35908">
    <property type="entry name" value="HYPOTHETICAL FUSION PROTEIN"/>
    <property type="match status" value="1"/>
</dbReference>
<dbReference type="EMBL" id="BSDQ01000001">
    <property type="protein sequence ID" value="GLI31140.1"/>
    <property type="molecule type" value="Genomic_DNA"/>
</dbReference>
<dbReference type="InterPro" id="IPR029068">
    <property type="entry name" value="Glyas_Bleomycin-R_OHBP_Dase"/>
</dbReference>
<protein>
    <submittedName>
        <fullName evidence="2">Glyoxalase</fullName>
    </submittedName>
</protein>
<proteinExistence type="predicted"/>
<keyword evidence="3" id="KW-1185">Reference proteome</keyword>
<evidence type="ECO:0000259" key="1">
    <source>
        <dbReference type="Pfam" id="PF18029"/>
    </source>
</evidence>
<dbReference type="SUPFAM" id="SSF54593">
    <property type="entry name" value="Glyoxalase/Bleomycin resistance protein/Dihydroxybiphenyl dioxygenase"/>
    <property type="match status" value="1"/>
</dbReference>
<feature type="domain" description="Glyoxalase-like" evidence="1">
    <location>
        <begin position="26"/>
        <end position="132"/>
    </location>
</feature>
<dbReference type="Gene3D" id="3.10.180.10">
    <property type="entry name" value="2,3-Dihydroxybiphenyl 1,2-Dioxygenase, domain 1"/>
    <property type="match status" value="1"/>
</dbReference>
<gene>
    <name evidence="2" type="ORF">BCONGLO52_19810</name>
</gene>
<comment type="caution">
    <text evidence="2">The sequence shown here is derived from an EMBL/GenBank/DDBJ whole genome shotgun (WGS) entry which is preliminary data.</text>
</comment>
<evidence type="ECO:0000313" key="3">
    <source>
        <dbReference type="Proteomes" id="UP001144451"/>
    </source>
</evidence>
<dbReference type="InterPro" id="IPR041581">
    <property type="entry name" value="Glyoxalase_6"/>
</dbReference>
<organism evidence="2 3">
    <name type="scientific">Brachybacterium conglomeratum</name>
    <dbReference type="NCBI Taxonomy" id="47846"/>
    <lineage>
        <taxon>Bacteria</taxon>
        <taxon>Bacillati</taxon>
        <taxon>Actinomycetota</taxon>
        <taxon>Actinomycetes</taxon>
        <taxon>Micrococcales</taxon>
        <taxon>Dermabacteraceae</taxon>
        <taxon>Brachybacterium</taxon>
    </lineage>
</organism>
<dbReference type="PANTHER" id="PTHR35908:SF1">
    <property type="entry name" value="CONSERVED PROTEIN"/>
    <property type="match status" value="1"/>
</dbReference>